<dbReference type="AlphaFoldDB" id="A0A5E4Q6F5"/>
<evidence type="ECO:0000256" key="5">
    <source>
        <dbReference type="SAM" id="MobiDB-lite"/>
    </source>
</evidence>
<proteinExistence type="predicted"/>
<dbReference type="PANTHER" id="PTHR46569:SF1">
    <property type="entry name" value="E3 UBIQUITIN-PROTEIN LIGASE RFWD3-RELATED"/>
    <property type="match status" value="1"/>
</dbReference>
<dbReference type="PROSITE" id="PS50089">
    <property type="entry name" value="ZF_RING_2"/>
    <property type="match status" value="1"/>
</dbReference>
<keyword evidence="1 3" id="KW-0863">Zinc-finger</keyword>
<feature type="coiled-coil region" evidence="4">
    <location>
        <begin position="104"/>
        <end position="162"/>
    </location>
</feature>
<dbReference type="InterPro" id="IPR013083">
    <property type="entry name" value="Znf_RING/FYVE/PHD"/>
</dbReference>
<feature type="compositionally biased region" description="Low complexity" evidence="5">
    <location>
        <begin position="407"/>
        <end position="418"/>
    </location>
</feature>
<dbReference type="GO" id="GO:0016567">
    <property type="term" value="P:protein ubiquitination"/>
    <property type="evidence" value="ECO:0007669"/>
    <property type="project" value="TreeGrafter"/>
</dbReference>
<evidence type="ECO:0000313" key="8">
    <source>
        <dbReference type="Proteomes" id="UP000324832"/>
    </source>
</evidence>
<evidence type="ECO:0000256" key="3">
    <source>
        <dbReference type="PROSITE-ProRule" id="PRU00175"/>
    </source>
</evidence>
<dbReference type="GO" id="GO:0005634">
    <property type="term" value="C:nucleus"/>
    <property type="evidence" value="ECO:0007669"/>
    <property type="project" value="TreeGrafter"/>
</dbReference>
<keyword evidence="8" id="KW-1185">Reference proteome</keyword>
<dbReference type="SUPFAM" id="SSF57850">
    <property type="entry name" value="RING/U-box"/>
    <property type="match status" value="1"/>
</dbReference>
<feature type="region of interest" description="Disordered" evidence="5">
    <location>
        <begin position="393"/>
        <end position="418"/>
    </location>
</feature>
<dbReference type="GO" id="GO:0090734">
    <property type="term" value="C:site of DNA damage"/>
    <property type="evidence" value="ECO:0007669"/>
    <property type="project" value="TreeGrafter"/>
</dbReference>
<organism evidence="7 8">
    <name type="scientific">Leptidea sinapis</name>
    <dbReference type="NCBI Taxonomy" id="189913"/>
    <lineage>
        <taxon>Eukaryota</taxon>
        <taxon>Metazoa</taxon>
        <taxon>Ecdysozoa</taxon>
        <taxon>Arthropoda</taxon>
        <taxon>Hexapoda</taxon>
        <taxon>Insecta</taxon>
        <taxon>Pterygota</taxon>
        <taxon>Neoptera</taxon>
        <taxon>Endopterygota</taxon>
        <taxon>Lepidoptera</taxon>
        <taxon>Glossata</taxon>
        <taxon>Ditrysia</taxon>
        <taxon>Papilionoidea</taxon>
        <taxon>Pieridae</taxon>
        <taxon>Dismorphiinae</taxon>
        <taxon>Leptidea</taxon>
    </lineage>
</organism>
<evidence type="ECO:0000256" key="1">
    <source>
        <dbReference type="ARBA" id="ARBA00022771"/>
    </source>
</evidence>
<keyword evidence="1 3" id="KW-0479">Metal-binding</keyword>
<evidence type="ECO:0000313" key="7">
    <source>
        <dbReference type="EMBL" id="VVC93859.1"/>
    </source>
</evidence>
<reference evidence="7 8" key="1">
    <citation type="submission" date="2017-07" db="EMBL/GenBank/DDBJ databases">
        <authorList>
            <person name="Talla V."/>
            <person name="Backstrom N."/>
        </authorList>
    </citation>
    <scope>NUCLEOTIDE SEQUENCE [LARGE SCALE GENOMIC DNA]</scope>
</reference>
<dbReference type="Pfam" id="PF13639">
    <property type="entry name" value="zf-RING_2"/>
    <property type="match status" value="1"/>
</dbReference>
<evidence type="ECO:0000256" key="4">
    <source>
        <dbReference type="SAM" id="Coils"/>
    </source>
</evidence>
<feature type="non-terminal residue" evidence="7">
    <location>
        <position position="1"/>
    </location>
</feature>
<dbReference type="InterPro" id="IPR001841">
    <property type="entry name" value="Znf_RING"/>
</dbReference>
<accession>A0A5E4Q6F5</accession>
<dbReference type="Gene3D" id="3.30.40.10">
    <property type="entry name" value="Zinc/RING finger domain, C3HC4 (zinc finger)"/>
    <property type="match status" value="1"/>
</dbReference>
<dbReference type="PANTHER" id="PTHR46569">
    <property type="entry name" value="E3 UBIQUITIN-PROTEIN LIGASE TRAIP"/>
    <property type="match status" value="1"/>
</dbReference>
<feature type="non-terminal residue" evidence="7">
    <location>
        <position position="418"/>
    </location>
</feature>
<gene>
    <name evidence="7" type="ORF">LSINAPIS_LOCUS5958</name>
</gene>
<dbReference type="InterPro" id="IPR052639">
    <property type="entry name" value="TRAIP_ubiq-protein_ligase"/>
</dbReference>
<dbReference type="Proteomes" id="UP000324832">
    <property type="component" value="Unassembled WGS sequence"/>
</dbReference>
<keyword evidence="2" id="KW-0862">Zinc</keyword>
<dbReference type="EMBL" id="FZQP02001782">
    <property type="protein sequence ID" value="VVC93859.1"/>
    <property type="molecule type" value="Genomic_DNA"/>
</dbReference>
<name>A0A5E4Q6F5_9NEOP</name>
<evidence type="ECO:0000259" key="6">
    <source>
        <dbReference type="PROSITE" id="PS50089"/>
    </source>
</evidence>
<sequence>STISIYLNDLVNQTETLSTTKCGHIFHYQCLIQWIARSKSCPQCRNKVTESSLLRIYPTISNENQNYDAATLQSRLDDALLQLRQEKIVCKEKEDKITSIMAALKRNEEILKEFERKYVSAEAAVQALQMQMKYLKQKNNEAEKLKEENEVLNKNLQTLNGLQRVLNATSEEVERMLEGYTDVRTIATFATALKRALCESEDKKNKTRDQLEMTKQELAAEKNYVKELQTKIGLLEEKISMFRQKLKEIKEKKIRMFASEGCGDAVGNIENAKDRDESQCEVDAGDTVRGYEHKSVLNTTVYDLSEHDTSIKSLVNKIESAASPYLNLQQCSLALSVLQRHPTLLQPDKRQKLCSAQNRIEQPACQSIFSVRERADAFSFVDDDQLSKVNATHDGLGGRARADHVPLRNPLPRLTLRH</sequence>
<feature type="domain" description="RING-type" evidence="6">
    <location>
        <begin position="22"/>
        <end position="45"/>
    </location>
</feature>
<evidence type="ECO:0000256" key="2">
    <source>
        <dbReference type="ARBA" id="ARBA00022833"/>
    </source>
</evidence>
<dbReference type="GO" id="GO:0031297">
    <property type="term" value="P:replication fork processing"/>
    <property type="evidence" value="ECO:0007669"/>
    <property type="project" value="TreeGrafter"/>
</dbReference>
<dbReference type="GO" id="GO:0008270">
    <property type="term" value="F:zinc ion binding"/>
    <property type="evidence" value="ECO:0007669"/>
    <property type="project" value="UniProtKB-KW"/>
</dbReference>
<dbReference type="GO" id="GO:0061630">
    <property type="term" value="F:ubiquitin protein ligase activity"/>
    <property type="evidence" value="ECO:0007669"/>
    <property type="project" value="TreeGrafter"/>
</dbReference>
<feature type="coiled-coil region" evidence="4">
    <location>
        <begin position="201"/>
        <end position="252"/>
    </location>
</feature>
<keyword evidence="4" id="KW-0175">Coiled coil</keyword>
<protein>
    <recommendedName>
        <fullName evidence="6">RING-type domain-containing protein</fullName>
    </recommendedName>
</protein>